<dbReference type="KEGG" id="pbj:VN24_23915"/>
<dbReference type="Proteomes" id="UP000032633">
    <property type="component" value="Chromosome"/>
</dbReference>
<reference evidence="2 3" key="1">
    <citation type="journal article" date="2015" name="J. Biotechnol.">
        <title>Complete genome sequence of Paenibacillus beijingensis 7188(T) (=DSM 24997(T)), a novel rhizobacterium from jujube garden soil.</title>
        <authorList>
            <person name="Kwak Y."/>
            <person name="Shin J.H."/>
        </authorList>
    </citation>
    <scope>NUCLEOTIDE SEQUENCE [LARGE SCALE GENOMIC DNA]</scope>
    <source>
        <strain evidence="2 3">DSM 24997</strain>
    </source>
</reference>
<dbReference type="PATRIC" id="fig|1126833.4.peg.5258"/>
<dbReference type="RefSeq" id="WP_045672464.1">
    <property type="nucleotide sequence ID" value="NZ_CP011058.1"/>
</dbReference>
<feature type="transmembrane region" description="Helical" evidence="1">
    <location>
        <begin position="78"/>
        <end position="98"/>
    </location>
</feature>
<protein>
    <submittedName>
        <fullName evidence="2">Uncharacterized protein</fullName>
    </submittedName>
</protein>
<feature type="transmembrane region" description="Helical" evidence="1">
    <location>
        <begin position="12"/>
        <end position="33"/>
    </location>
</feature>
<proteinExistence type="predicted"/>
<sequence>MTSGIRITIGIVFHLILGLLFPYILVGSILLLYGFMTPPTVKEQWTGTLIAFIYAAVLIVLNVWLLRRLHIRERMKRLLLHAAVWAASAAAMLLWLRFGSG</sequence>
<dbReference type="EMBL" id="CP011058">
    <property type="protein sequence ID" value="AJY77039.1"/>
    <property type="molecule type" value="Genomic_DNA"/>
</dbReference>
<evidence type="ECO:0000313" key="2">
    <source>
        <dbReference type="EMBL" id="AJY77039.1"/>
    </source>
</evidence>
<gene>
    <name evidence="2" type="ORF">VN24_23915</name>
</gene>
<organism evidence="2 3">
    <name type="scientific">Paenibacillus beijingensis</name>
    <dbReference type="NCBI Taxonomy" id="1126833"/>
    <lineage>
        <taxon>Bacteria</taxon>
        <taxon>Bacillati</taxon>
        <taxon>Bacillota</taxon>
        <taxon>Bacilli</taxon>
        <taxon>Bacillales</taxon>
        <taxon>Paenibacillaceae</taxon>
        <taxon>Paenibacillus</taxon>
    </lineage>
</organism>
<accession>A0A0D5NNY6</accession>
<name>A0A0D5NNY6_9BACL</name>
<dbReference type="STRING" id="1126833.VN24_23915"/>
<dbReference type="OrthoDB" id="2622878at2"/>
<evidence type="ECO:0000256" key="1">
    <source>
        <dbReference type="SAM" id="Phobius"/>
    </source>
</evidence>
<reference evidence="3" key="2">
    <citation type="submission" date="2015-03" db="EMBL/GenBank/DDBJ databases">
        <title>Genome sequence of Paenibacillus beijingensis strain DSM 24997T.</title>
        <authorList>
            <person name="Kwak Y."/>
            <person name="Shin J.-H."/>
        </authorList>
    </citation>
    <scope>NUCLEOTIDE SEQUENCE [LARGE SCALE GENOMIC DNA]</scope>
    <source>
        <strain evidence="3">DSM 24997</strain>
    </source>
</reference>
<evidence type="ECO:0000313" key="3">
    <source>
        <dbReference type="Proteomes" id="UP000032633"/>
    </source>
</evidence>
<keyword evidence="3" id="KW-1185">Reference proteome</keyword>
<keyword evidence="1" id="KW-0472">Membrane</keyword>
<dbReference type="AlphaFoldDB" id="A0A0D5NNY6"/>
<dbReference type="HOGENOM" id="CLU_180010_0_0_9"/>
<keyword evidence="1" id="KW-0812">Transmembrane</keyword>
<keyword evidence="1" id="KW-1133">Transmembrane helix</keyword>
<feature type="transmembrane region" description="Helical" evidence="1">
    <location>
        <begin position="45"/>
        <end position="66"/>
    </location>
</feature>